<sequence>MACMAGLEFLRSSCPARGAAQTRWPTSSAQRYSWRVPAALRRAASARLRAHRWTRPPTRNSRRVQAAARNASPTAASCTDSFTLPGGYGWSSGIVLRASDGVGTVVFILSYVYLPLFFYSSGASQALGWKASLPRRALL</sequence>
<protein>
    <submittedName>
        <fullName evidence="1">Uncharacterized protein</fullName>
    </submittedName>
</protein>
<gene>
    <name evidence="1" type="ORF">BV25DRAFT_1827173</name>
</gene>
<keyword evidence="2" id="KW-1185">Reference proteome</keyword>
<evidence type="ECO:0000313" key="2">
    <source>
        <dbReference type="Proteomes" id="UP000814140"/>
    </source>
</evidence>
<evidence type="ECO:0000313" key="1">
    <source>
        <dbReference type="EMBL" id="KAI0060951.1"/>
    </source>
</evidence>
<organism evidence="1 2">
    <name type="scientific">Artomyces pyxidatus</name>
    <dbReference type="NCBI Taxonomy" id="48021"/>
    <lineage>
        <taxon>Eukaryota</taxon>
        <taxon>Fungi</taxon>
        <taxon>Dikarya</taxon>
        <taxon>Basidiomycota</taxon>
        <taxon>Agaricomycotina</taxon>
        <taxon>Agaricomycetes</taxon>
        <taxon>Russulales</taxon>
        <taxon>Auriscalpiaceae</taxon>
        <taxon>Artomyces</taxon>
    </lineage>
</organism>
<comment type="caution">
    <text evidence="1">The sequence shown here is derived from an EMBL/GenBank/DDBJ whole genome shotgun (WGS) entry which is preliminary data.</text>
</comment>
<reference evidence="1" key="1">
    <citation type="submission" date="2021-03" db="EMBL/GenBank/DDBJ databases">
        <authorList>
            <consortium name="DOE Joint Genome Institute"/>
            <person name="Ahrendt S."/>
            <person name="Looney B.P."/>
            <person name="Miyauchi S."/>
            <person name="Morin E."/>
            <person name="Drula E."/>
            <person name="Courty P.E."/>
            <person name="Chicoki N."/>
            <person name="Fauchery L."/>
            <person name="Kohler A."/>
            <person name="Kuo A."/>
            <person name="Labutti K."/>
            <person name="Pangilinan J."/>
            <person name="Lipzen A."/>
            <person name="Riley R."/>
            <person name="Andreopoulos W."/>
            <person name="He G."/>
            <person name="Johnson J."/>
            <person name="Barry K.W."/>
            <person name="Grigoriev I.V."/>
            <person name="Nagy L."/>
            <person name="Hibbett D."/>
            <person name="Henrissat B."/>
            <person name="Matheny P.B."/>
            <person name="Labbe J."/>
            <person name="Martin F."/>
        </authorList>
    </citation>
    <scope>NUCLEOTIDE SEQUENCE</scope>
    <source>
        <strain evidence="1">HHB10654</strain>
    </source>
</reference>
<proteinExistence type="predicted"/>
<accession>A0ACB8SZ10</accession>
<dbReference type="Proteomes" id="UP000814140">
    <property type="component" value="Unassembled WGS sequence"/>
</dbReference>
<reference evidence="1" key="2">
    <citation type="journal article" date="2022" name="New Phytol.">
        <title>Evolutionary transition to the ectomycorrhizal habit in the genomes of a hyperdiverse lineage of mushroom-forming fungi.</title>
        <authorList>
            <person name="Looney B."/>
            <person name="Miyauchi S."/>
            <person name="Morin E."/>
            <person name="Drula E."/>
            <person name="Courty P.E."/>
            <person name="Kohler A."/>
            <person name="Kuo A."/>
            <person name="LaButti K."/>
            <person name="Pangilinan J."/>
            <person name="Lipzen A."/>
            <person name="Riley R."/>
            <person name="Andreopoulos W."/>
            <person name="He G."/>
            <person name="Johnson J."/>
            <person name="Nolan M."/>
            <person name="Tritt A."/>
            <person name="Barry K.W."/>
            <person name="Grigoriev I.V."/>
            <person name="Nagy L.G."/>
            <person name="Hibbett D."/>
            <person name="Henrissat B."/>
            <person name="Matheny P.B."/>
            <person name="Labbe J."/>
            <person name="Martin F.M."/>
        </authorList>
    </citation>
    <scope>NUCLEOTIDE SEQUENCE</scope>
    <source>
        <strain evidence="1">HHB10654</strain>
    </source>
</reference>
<name>A0ACB8SZ10_9AGAM</name>
<dbReference type="EMBL" id="MU277215">
    <property type="protein sequence ID" value="KAI0060951.1"/>
    <property type="molecule type" value="Genomic_DNA"/>
</dbReference>